<sequence length="78" mass="9068">MIKHETIIDNSENLTLLSYNNLQEQVILATFLIKDNEGIIKNDEGITDDSEEEVVEYDSEIIEHFDIENIVFLKDKIL</sequence>
<comment type="caution">
    <text evidence="1">The sequence shown here is derived from an EMBL/GenBank/DDBJ whole genome shotgun (WGS) entry which is preliminary data.</text>
</comment>
<dbReference type="Proteomes" id="UP000789901">
    <property type="component" value="Unassembled WGS sequence"/>
</dbReference>
<reference evidence="1 2" key="1">
    <citation type="submission" date="2021-06" db="EMBL/GenBank/DDBJ databases">
        <authorList>
            <person name="Kallberg Y."/>
            <person name="Tangrot J."/>
            <person name="Rosling A."/>
        </authorList>
    </citation>
    <scope>NUCLEOTIDE SEQUENCE [LARGE SCALE GENOMIC DNA]</scope>
    <source>
        <strain evidence="1 2">120-4 pot B 10/14</strain>
    </source>
</reference>
<organism evidence="1 2">
    <name type="scientific">Gigaspora margarita</name>
    <dbReference type="NCBI Taxonomy" id="4874"/>
    <lineage>
        <taxon>Eukaryota</taxon>
        <taxon>Fungi</taxon>
        <taxon>Fungi incertae sedis</taxon>
        <taxon>Mucoromycota</taxon>
        <taxon>Glomeromycotina</taxon>
        <taxon>Glomeromycetes</taxon>
        <taxon>Diversisporales</taxon>
        <taxon>Gigasporaceae</taxon>
        <taxon>Gigaspora</taxon>
    </lineage>
</organism>
<name>A0ABN7UC78_GIGMA</name>
<gene>
    <name evidence="1" type="ORF">GMARGA_LOCUS5001</name>
</gene>
<evidence type="ECO:0000313" key="2">
    <source>
        <dbReference type="Proteomes" id="UP000789901"/>
    </source>
</evidence>
<dbReference type="EMBL" id="CAJVQB010002060">
    <property type="protein sequence ID" value="CAG8560639.1"/>
    <property type="molecule type" value="Genomic_DNA"/>
</dbReference>
<accession>A0ABN7UC78</accession>
<protein>
    <submittedName>
        <fullName evidence="1">3569_t:CDS:1</fullName>
    </submittedName>
</protein>
<evidence type="ECO:0000313" key="1">
    <source>
        <dbReference type="EMBL" id="CAG8560639.1"/>
    </source>
</evidence>
<keyword evidence="2" id="KW-1185">Reference proteome</keyword>
<proteinExistence type="predicted"/>